<keyword evidence="3" id="KW-1185">Reference proteome</keyword>
<evidence type="ECO:0008006" key="4">
    <source>
        <dbReference type="Google" id="ProtNLM"/>
    </source>
</evidence>
<proteinExistence type="predicted"/>
<reference evidence="2 3" key="1">
    <citation type="journal article" date="2021" name="Int. J. Syst. Evol. Microbiol.">
        <title>Faecalibacter bovis sp. nov., isolated from cow faeces.</title>
        <authorList>
            <person name="Li F."/>
            <person name="Zhao W."/>
            <person name="Hong Q."/>
            <person name="Shao Q."/>
            <person name="Song J."/>
            <person name="Yang S."/>
        </authorList>
    </citation>
    <scope>NUCLEOTIDE SEQUENCE [LARGE SCALE GENOMIC DNA]</scope>
    <source>
        <strain evidence="2 3">ZY171143</strain>
    </source>
</reference>
<reference evidence="3" key="2">
    <citation type="submission" date="2021-04" db="EMBL/GenBank/DDBJ databases">
        <title>Taxonomy of Flavobacteriaceae bacterium ZY171143.</title>
        <authorList>
            <person name="Li F."/>
        </authorList>
    </citation>
    <scope>NUCLEOTIDE SEQUENCE [LARGE SCALE GENOMIC DNA]</scope>
    <source>
        <strain evidence="3">ZY171143</strain>
    </source>
</reference>
<organism evidence="2 3">
    <name type="scientific">Faecalibacter bovis</name>
    <dbReference type="NCBI Taxonomy" id="2898187"/>
    <lineage>
        <taxon>Bacteria</taxon>
        <taxon>Pseudomonadati</taxon>
        <taxon>Bacteroidota</taxon>
        <taxon>Flavobacteriia</taxon>
        <taxon>Flavobacteriales</taxon>
        <taxon>Weeksellaceae</taxon>
        <taxon>Faecalibacter</taxon>
    </lineage>
</organism>
<dbReference type="Proteomes" id="UP000672011">
    <property type="component" value="Chromosome"/>
</dbReference>
<dbReference type="Gene3D" id="2.40.160.20">
    <property type="match status" value="1"/>
</dbReference>
<evidence type="ECO:0000256" key="1">
    <source>
        <dbReference type="SAM" id="Phobius"/>
    </source>
</evidence>
<name>A0ABX7XFV4_9FLAO</name>
<dbReference type="SUPFAM" id="SSF56925">
    <property type="entry name" value="OMPA-like"/>
    <property type="match status" value="1"/>
</dbReference>
<feature type="transmembrane region" description="Helical" evidence="1">
    <location>
        <begin position="38"/>
        <end position="61"/>
    </location>
</feature>
<sequence length="448" mass="51141">MNKFDHHIKNKLSEHQTPPIDAWKNIEEKLDQKKKKRIIPFIFWISSSAACLGIAGVTYFFHAKENTTNQPEIVHKDKTINSILKKNNTLDSLNNLKDTNKIINIVNNGNKHSKSESYNKTNQLNSVKNSDFKSAENDYNNFDLGEYLGTKKTNSTNNQQVIDEKIFSNQLITQNQIDQKDESNKEKTIEEILIEEKAKVDLDPKKLDPKTKFSVSTFVSTSTFLKEESILSNSFNTHEIDNKVTVAYGAKLAYQINDKLKIRTGISKLDFDQNTKDVVMASTSAIQSTNVIPLSSNIRTNNNNIKYNGNLQVITNHQDYPTTFYSTEKNTMNQRVEFLEIPVEIEYRLNNKSQFNIYLVGGGSYMILTKNDIFIDNQTYGRSKIGKAENLNDYSYSANAGLKFEYLLSEKAGINLEPNYKFLINPLNNFSNKENSLLGIGIGFSYKF</sequence>
<keyword evidence="1" id="KW-0472">Membrane</keyword>
<dbReference type="InterPro" id="IPR011250">
    <property type="entry name" value="OMP/PagP_B-barrel"/>
</dbReference>
<evidence type="ECO:0000313" key="2">
    <source>
        <dbReference type="EMBL" id="QTV06820.1"/>
    </source>
</evidence>
<accession>A0ABX7XFV4</accession>
<dbReference type="RefSeq" id="WP_230477605.1">
    <property type="nucleotide sequence ID" value="NZ_CP072842.1"/>
</dbReference>
<evidence type="ECO:0000313" key="3">
    <source>
        <dbReference type="Proteomes" id="UP000672011"/>
    </source>
</evidence>
<gene>
    <name evidence="2" type="ORF">J9309_05760</name>
</gene>
<protein>
    <recommendedName>
        <fullName evidence="4">Outer membrane protein beta-barrel domain-containing protein</fullName>
    </recommendedName>
</protein>
<dbReference type="EMBL" id="CP072842">
    <property type="protein sequence ID" value="QTV06820.1"/>
    <property type="molecule type" value="Genomic_DNA"/>
</dbReference>
<keyword evidence="1" id="KW-1133">Transmembrane helix</keyword>
<keyword evidence="1" id="KW-0812">Transmembrane</keyword>